<protein>
    <submittedName>
        <fullName evidence="2">Uncharacterized protein</fullName>
    </submittedName>
</protein>
<evidence type="ECO:0000313" key="3">
    <source>
        <dbReference type="Proteomes" id="UP001439008"/>
    </source>
</evidence>
<name>A0ABV2AF70_9EUKA</name>
<proteinExistence type="predicted"/>
<dbReference type="Proteomes" id="UP001439008">
    <property type="component" value="Unassembled WGS sequence"/>
</dbReference>
<accession>A0ABV2AF70</accession>
<feature type="chain" id="PRO_5046947147" evidence="1">
    <location>
        <begin position="21"/>
        <end position="133"/>
    </location>
</feature>
<feature type="signal peptide" evidence="1">
    <location>
        <begin position="1"/>
        <end position="20"/>
    </location>
</feature>
<sequence>MKIWIVCAVLAFLRCFSANAVVSVKSVTVIHFRDNGIETFVEENNMDSKMQYKKIENNGVVQKIKLLEDVHGNKNLTLLESSPSLTQSKDFFIEQSQLKFYIKLLGTLFKSLLKIRLLSSISKNILIRMEIWT</sequence>
<dbReference type="EMBL" id="JBDODL010000044">
    <property type="protein sequence ID" value="MES1918333.1"/>
    <property type="molecule type" value="Genomic_DNA"/>
</dbReference>
<keyword evidence="3" id="KW-1185">Reference proteome</keyword>
<organism evidence="2 3">
    <name type="scientific">Bonamia ostreae</name>
    <dbReference type="NCBI Taxonomy" id="126728"/>
    <lineage>
        <taxon>Eukaryota</taxon>
        <taxon>Sar</taxon>
        <taxon>Rhizaria</taxon>
        <taxon>Endomyxa</taxon>
        <taxon>Ascetosporea</taxon>
        <taxon>Haplosporida</taxon>
        <taxon>Bonamia</taxon>
    </lineage>
</organism>
<comment type="caution">
    <text evidence="2">The sequence shown here is derived from an EMBL/GenBank/DDBJ whole genome shotgun (WGS) entry which is preliminary data.</text>
</comment>
<evidence type="ECO:0000256" key="1">
    <source>
        <dbReference type="SAM" id="SignalP"/>
    </source>
</evidence>
<reference evidence="2 3" key="1">
    <citation type="journal article" date="2024" name="BMC Biol.">
        <title>Comparative genomics of Ascetosporea gives new insight into the evolutionary basis for animal parasitism in Rhizaria.</title>
        <authorList>
            <person name="Hiltunen Thoren M."/>
            <person name="Onut-Brannstrom I."/>
            <person name="Alfjorden A."/>
            <person name="Peckova H."/>
            <person name="Swords F."/>
            <person name="Hooper C."/>
            <person name="Holzer A.S."/>
            <person name="Bass D."/>
            <person name="Burki F."/>
        </authorList>
    </citation>
    <scope>NUCLEOTIDE SEQUENCE [LARGE SCALE GENOMIC DNA]</scope>
    <source>
        <strain evidence="2">20-A016</strain>
    </source>
</reference>
<keyword evidence="1" id="KW-0732">Signal</keyword>
<gene>
    <name evidence="2" type="ORF">MHBO_000312</name>
</gene>
<evidence type="ECO:0000313" key="2">
    <source>
        <dbReference type="EMBL" id="MES1918333.1"/>
    </source>
</evidence>